<name>A0A351JU11_UNCKA</name>
<proteinExistence type="predicted"/>
<dbReference type="EMBL" id="DNHX01000034">
    <property type="protein sequence ID" value="HAZ29781.1"/>
    <property type="molecule type" value="Genomic_DNA"/>
</dbReference>
<sequence>MVPAAMPTTSNVLPPPTEVLDPKLQACADIVPYIDRALVKAHVEGPSARRKIDSNGYAERTSGDAAYAALARQTDIYKQHLNQRDILDVLGGSAHPDRFEVAAAVQKGLVVVYNEIRASEMQVSQLAAERAAALPLITEFQNYRALGVAIEYVGRQAPAQAAGARAFVRTEQERVEGLIQQYTLSPQAKLAANAFAASRAMRAGQVQPAIDMLENEANLLAQRALGNRPHDSRRQAFARGVRVPLDAVTAKLRQGLNYESIRDADVSLFDIQQRCGNDFKQAAGFSPDELFTRQKRLAEISGVLNLGLSSTPEQRALASADVEAILETPELVDAIRKEAAFNNARQQLDGLRAISASMTQLMPGRI</sequence>
<gene>
    <name evidence="1" type="ORF">DCY43_03515</name>
</gene>
<dbReference type="Proteomes" id="UP000264072">
    <property type="component" value="Unassembled WGS sequence"/>
</dbReference>
<comment type="caution">
    <text evidence="1">The sequence shown here is derived from an EMBL/GenBank/DDBJ whole genome shotgun (WGS) entry which is preliminary data.</text>
</comment>
<protein>
    <submittedName>
        <fullName evidence="1">Uncharacterized protein</fullName>
    </submittedName>
</protein>
<evidence type="ECO:0000313" key="2">
    <source>
        <dbReference type="Proteomes" id="UP000264072"/>
    </source>
</evidence>
<accession>A0A351JU11</accession>
<dbReference type="AlphaFoldDB" id="A0A351JU11"/>
<reference evidence="1 2" key="1">
    <citation type="journal article" date="2018" name="Nat. Biotechnol.">
        <title>A standardized bacterial taxonomy based on genome phylogeny substantially revises the tree of life.</title>
        <authorList>
            <person name="Parks D.H."/>
            <person name="Chuvochina M."/>
            <person name="Waite D.W."/>
            <person name="Rinke C."/>
            <person name="Skarshewski A."/>
            <person name="Chaumeil P.A."/>
            <person name="Hugenholtz P."/>
        </authorList>
    </citation>
    <scope>NUCLEOTIDE SEQUENCE [LARGE SCALE GENOMIC DNA]</scope>
    <source>
        <strain evidence="1">UBA10185</strain>
    </source>
</reference>
<organism evidence="1 2">
    <name type="scientific">candidate division WWE3 bacterium</name>
    <dbReference type="NCBI Taxonomy" id="2053526"/>
    <lineage>
        <taxon>Bacteria</taxon>
        <taxon>Katanobacteria</taxon>
    </lineage>
</organism>
<evidence type="ECO:0000313" key="1">
    <source>
        <dbReference type="EMBL" id="HAZ29781.1"/>
    </source>
</evidence>